<dbReference type="Gene3D" id="2.40.50.580">
    <property type="match status" value="1"/>
</dbReference>
<dbReference type="InterPro" id="IPR005224">
    <property type="entry name" value="SfsA"/>
</dbReference>
<dbReference type="FunFam" id="3.40.1350.60:FF:000001">
    <property type="entry name" value="Sugar fermentation stimulation protein A"/>
    <property type="match status" value="1"/>
</dbReference>
<dbReference type="HAMAP" id="MF_00095">
    <property type="entry name" value="SfsA"/>
    <property type="match status" value="1"/>
</dbReference>
<dbReference type="CDD" id="cd22359">
    <property type="entry name" value="SfsA-like_bacterial"/>
    <property type="match status" value="1"/>
</dbReference>
<dbReference type="PANTHER" id="PTHR30545:SF2">
    <property type="entry name" value="SUGAR FERMENTATION STIMULATION PROTEIN A"/>
    <property type="match status" value="1"/>
</dbReference>
<organism evidence="3">
    <name type="scientific">marine sediment metagenome</name>
    <dbReference type="NCBI Taxonomy" id="412755"/>
    <lineage>
        <taxon>unclassified sequences</taxon>
        <taxon>metagenomes</taxon>
        <taxon>ecological metagenomes</taxon>
    </lineage>
</organism>
<feature type="domain" description="SfsA N-terminal OB" evidence="2">
    <location>
        <begin position="13"/>
        <end position="74"/>
    </location>
</feature>
<name>A0A0F9DTA1_9ZZZZ</name>
<gene>
    <name evidence="3" type="ORF">LCGC14_2240080</name>
</gene>
<comment type="caution">
    <text evidence="3">The sequence shown here is derived from an EMBL/GenBank/DDBJ whole genome shotgun (WGS) entry which is preliminary data.</text>
</comment>
<dbReference type="Pfam" id="PF17746">
    <property type="entry name" value="SfsA_N"/>
    <property type="match status" value="1"/>
</dbReference>
<proteinExistence type="inferred from homology"/>
<dbReference type="InterPro" id="IPR041465">
    <property type="entry name" value="SfsA_N"/>
</dbReference>
<dbReference type="GO" id="GO:0003677">
    <property type="term" value="F:DNA binding"/>
    <property type="evidence" value="ECO:0007669"/>
    <property type="project" value="InterPro"/>
</dbReference>
<dbReference type="InterPro" id="IPR040452">
    <property type="entry name" value="SfsA_C"/>
</dbReference>
<protein>
    <recommendedName>
        <fullName evidence="4">Sugar fermentation stimulation protein C-terminal domain-containing protein</fullName>
    </recommendedName>
</protein>
<dbReference type="AlphaFoldDB" id="A0A0F9DTA1"/>
<feature type="domain" description="Sugar fermentation stimulation protein C-terminal" evidence="1">
    <location>
        <begin position="83"/>
        <end position="222"/>
    </location>
</feature>
<evidence type="ECO:0000259" key="2">
    <source>
        <dbReference type="Pfam" id="PF17746"/>
    </source>
</evidence>
<dbReference type="Gene3D" id="3.40.1350.60">
    <property type="match status" value="1"/>
</dbReference>
<dbReference type="PANTHER" id="PTHR30545">
    <property type="entry name" value="SUGAR FERMENTATION STIMULATION PROTEIN A"/>
    <property type="match status" value="1"/>
</dbReference>
<dbReference type="Pfam" id="PF03749">
    <property type="entry name" value="SfsA"/>
    <property type="match status" value="1"/>
</dbReference>
<accession>A0A0F9DTA1</accession>
<evidence type="ECO:0000259" key="1">
    <source>
        <dbReference type="Pfam" id="PF03749"/>
    </source>
</evidence>
<evidence type="ECO:0008006" key="4">
    <source>
        <dbReference type="Google" id="ProtNLM"/>
    </source>
</evidence>
<reference evidence="3" key="1">
    <citation type="journal article" date="2015" name="Nature">
        <title>Complex archaea that bridge the gap between prokaryotes and eukaryotes.</title>
        <authorList>
            <person name="Spang A."/>
            <person name="Saw J.H."/>
            <person name="Jorgensen S.L."/>
            <person name="Zaremba-Niedzwiedzka K."/>
            <person name="Martijn J."/>
            <person name="Lind A.E."/>
            <person name="van Eijk R."/>
            <person name="Schleper C."/>
            <person name="Guy L."/>
            <person name="Ettema T.J."/>
        </authorList>
    </citation>
    <scope>NUCLEOTIDE SEQUENCE</scope>
</reference>
<evidence type="ECO:0000313" key="3">
    <source>
        <dbReference type="EMBL" id="KKL56971.1"/>
    </source>
</evidence>
<dbReference type="NCBIfam" id="TIGR00230">
    <property type="entry name" value="sfsA"/>
    <property type="match status" value="1"/>
</dbReference>
<dbReference type="EMBL" id="LAZR01030319">
    <property type="protein sequence ID" value="KKL56971.1"/>
    <property type="molecule type" value="Genomic_DNA"/>
</dbReference>
<sequence>MKIDPPFEKALLLNRYKRFLADIRLDNGDELTIHCPNTGSMKNCWAPETLCWFSRSNDPKRKLPGTLEITTTPDGFLTGVNTQRPNKLVREAIENGTIVELQGYESIRPEVKYGDENSRIDLLLSRGDERCYVEVKNTTLGVGGGRVLFPDAVTTRGTKHLRELTSMVQQGHRAVLVFCVQHTGAESIGPADDIDPTYGITLREAMAAGVEILAYGCRLSPSEIVIDQRLPFNCL</sequence>